<dbReference type="EnsemblPlants" id="AET2Gv21187200.1">
    <property type="protein sequence ID" value="AET2Gv21187200.1"/>
    <property type="gene ID" value="AET2Gv21187200"/>
</dbReference>
<dbReference type="Gramene" id="AET2Gv21187200.1">
    <property type="protein sequence ID" value="AET2Gv21187200.1"/>
    <property type="gene ID" value="AET2Gv21187200"/>
</dbReference>
<accession>A0A453DCB4</accession>
<reference evidence="2" key="1">
    <citation type="journal article" date="2014" name="Science">
        <title>Ancient hybridizations among the ancestral genomes of bread wheat.</title>
        <authorList>
            <consortium name="International Wheat Genome Sequencing Consortium,"/>
            <person name="Marcussen T."/>
            <person name="Sandve S.R."/>
            <person name="Heier L."/>
            <person name="Spannagl M."/>
            <person name="Pfeifer M."/>
            <person name="Jakobsen K.S."/>
            <person name="Wulff B.B."/>
            <person name="Steuernagel B."/>
            <person name="Mayer K.F."/>
            <person name="Olsen O.A."/>
        </authorList>
    </citation>
    <scope>NUCLEOTIDE SEQUENCE [LARGE SCALE GENOMIC DNA]</scope>
    <source>
        <strain evidence="2">cv. AL8/78</strain>
    </source>
</reference>
<reference evidence="1" key="4">
    <citation type="submission" date="2019-03" db="UniProtKB">
        <authorList>
            <consortium name="EnsemblPlants"/>
        </authorList>
    </citation>
    <scope>IDENTIFICATION</scope>
</reference>
<protein>
    <submittedName>
        <fullName evidence="1">Uncharacterized protein</fullName>
    </submittedName>
</protein>
<reference evidence="2" key="2">
    <citation type="journal article" date="2017" name="Nat. Plants">
        <title>The Aegilops tauschii genome reveals multiple impacts of transposons.</title>
        <authorList>
            <person name="Zhao G."/>
            <person name="Zou C."/>
            <person name="Li K."/>
            <person name="Wang K."/>
            <person name="Li T."/>
            <person name="Gao L."/>
            <person name="Zhang X."/>
            <person name="Wang H."/>
            <person name="Yang Z."/>
            <person name="Liu X."/>
            <person name="Jiang W."/>
            <person name="Mao L."/>
            <person name="Kong X."/>
            <person name="Jiao Y."/>
            <person name="Jia J."/>
        </authorList>
    </citation>
    <scope>NUCLEOTIDE SEQUENCE [LARGE SCALE GENOMIC DNA]</scope>
    <source>
        <strain evidence="2">cv. AL8/78</strain>
    </source>
</reference>
<evidence type="ECO:0000313" key="1">
    <source>
        <dbReference type="EnsemblPlants" id="AET2Gv21187200.1"/>
    </source>
</evidence>
<evidence type="ECO:0000313" key="2">
    <source>
        <dbReference type="Proteomes" id="UP000015105"/>
    </source>
</evidence>
<dbReference type="Proteomes" id="UP000015105">
    <property type="component" value="Chromosome 2D"/>
</dbReference>
<proteinExistence type="predicted"/>
<reference evidence="1" key="5">
    <citation type="journal article" date="2021" name="G3 (Bethesda)">
        <title>Aegilops tauschii genome assembly Aet v5.0 features greater sequence contiguity and improved annotation.</title>
        <authorList>
            <person name="Wang L."/>
            <person name="Zhu T."/>
            <person name="Rodriguez J.C."/>
            <person name="Deal K.R."/>
            <person name="Dubcovsky J."/>
            <person name="McGuire P.E."/>
            <person name="Lux T."/>
            <person name="Spannagl M."/>
            <person name="Mayer K.F.X."/>
            <person name="Baldrich P."/>
            <person name="Meyers B.C."/>
            <person name="Huo N."/>
            <person name="Gu Y.Q."/>
            <person name="Zhou H."/>
            <person name="Devos K.M."/>
            <person name="Bennetzen J.L."/>
            <person name="Unver T."/>
            <person name="Budak H."/>
            <person name="Gulick P.J."/>
            <person name="Galiba G."/>
            <person name="Kalapos B."/>
            <person name="Nelson D.R."/>
            <person name="Li P."/>
            <person name="You F.M."/>
            <person name="Luo M.C."/>
            <person name="Dvorak J."/>
        </authorList>
    </citation>
    <scope>NUCLEOTIDE SEQUENCE [LARGE SCALE GENOMIC DNA]</scope>
    <source>
        <strain evidence="1">cv. AL8/78</strain>
    </source>
</reference>
<sequence>EPGIGYTQVAKSVSFLIICVNGAHFFATKRRTLCPLPSGCVSSGQNHLSLRMRSLWAKSFEGVDDCGSGLHHFPFLWPSQRPWPFCVPFHSYTESRNLIYCVKDQAV</sequence>
<organism evidence="1 2">
    <name type="scientific">Aegilops tauschii subsp. strangulata</name>
    <name type="common">Goatgrass</name>
    <dbReference type="NCBI Taxonomy" id="200361"/>
    <lineage>
        <taxon>Eukaryota</taxon>
        <taxon>Viridiplantae</taxon>
        <taxon>Streptophyta</taxon>
        <taxon>Embryophyta</taxon>
        <taxon>Tracheophyta</taxon>
        <taxon>Spermatophyta</taxon>
        <taxon>Magnoliopsida</taxon>
        <taxon>Liliopsida</taxon>
        <taxon>Poales</taxon>
        <taxon>Poaceae</taxon>
        <taxon>BOP clade</taxon>
        <taxon>Pooideae</taxon>
        <taxon>Triticodae</taxon>
        <taxon>Triticeae</taxon>
        <taxon>Triticinae</taxon>
        <taxon>Aegilops</taxon>
    </lineage>
</organism>
<dbReference type="AlphaFoldDB" id="A0A453DCB4"/>
<keyword evidence="2" id="KW-1185">Reference proteome</keyword>
<reference evidence="1" key="3">
    <citation type="journal article" date="2017" name="Nature">
        <title>Genome sequence of the progenitor of the wheat D genome Aegilops tauschii.</title>
        <authorList>
            <person name="Luo M.C."/>
            <person name="Gu Y.Q."/>
            <person name="Puiu D."/>
            <person name="Wang H."/>
            <person name="Twardziok S.O."/>
            <person name="Deal K.R."/>
            <person name="Huo N."/>
            <person name="Zhu T."/>
            <person name="Wang L."/>
            <person name="Wang Y."/>
            <person name="McGuire P.E."/>
            <person name="Liu S."/>
            <person name="Long H."/>
            <person name="Ramasamy R.K."/>
            <person name="Rodriguez J.C."/>
            <person name="Van S.L."/>
            <person name="Yuan L."/>
            <person name="Wang Z."/>
            <person name="Xia Z."/>
            <person name="Xiao L."/>
            <person name="Anderson O.D."/>
            <person name="Ouyang S."/>
            <person name="Liang Y."/>
            <person name="Zimin A.V."/>
            <person name="Pertea G."/>
            <person name="Qi P."/>
            <person name="Bennetzen J.L."/>
            <person name="Dai X."/>
            <person name="Dawson M.W."/>
            <person name="Muller H.G."/>
            <person name="Kugler K."/>
            <person name="Rivarola-Duarte L."/>
            <person name="Spannagl M."/>
            <person name="Mayer K.F.X."/>
            <person name="Lu F.H."/>
            <person name="Bevan M.W."/>
            <person name="Leroy P."/>
            <person name="Li P."/>
            <person name="You F.M."/>
            <person name="Sun Q."/>
            <person name="Liu Z."/>
            <person name="Lyons E."/>
            <person name="Wicker T."/>
            <person name="Salzberg S.L."/>
            <person name="Devos K.M."/>
            <person name="Dvorak J."/>
        </authorList>
    </citation>
    <scope>NUCLEOTIDE SEQUENCE [LARGE SCALE GENOMIC DNA]</scope>
    <source>
        <strain evidence="1">cv. AL8/78</strain>
    </source>
</reference>
<name>A0A453DCB4_AEGTS</name>